<dbReference type="EMBL" id="JACTNG010000003">
    <property type="protein sequence ID" value="MBO1078776.1"/>
    <property type="molecule type" value="Genomic_DNA"/>
</dbReference>
<proteinExistence type="inferred from homology"/>
<evidence type="ECO:0000313" key="8">
    <source>
        <dbReference type="EMBL" id="MBO1078776.1"/>
    </source>
</evidence>
<reference evidence="8 9" key="1">
    <citation type="submission" date="2020-09" db="EMBL/GenBank/DDBJ databases">
        <title>Roseomonas.</title>
        <authorList>
            <person name="Zhu W."/>
        </authorList>
    </citation>
    <scope>NUCLEOTIDE SEQUENCE [LARGE SCALE GENOMIC DNA]</scope>
    <source>
        <strain evidence="8 9">573</strain>
    </source>
</reference>
<evidence type="ECO:0000256" key="7">
    <source>
        <dbReference type="SAM" id="Phobius"/>
    </source>
</evidence>
<dbReference type="NCBIfam" id="NF006520">
    <property type="entry name" value="PRK08965.1-4"/>
    <property type="match status" value="1"/>
</dbReference>
<evidence type="ECO:0000256" key="3">
    <source>
        <dbReference type="ARBA" id="ARBA00022475"/>
    </source>
</evidence>
<dbReference type="PIRSF" id="PIRSF019239">
    <property type="entry name" value="MrpE"/>
    <property type="match status" value="1"/>
</dbReference>
<organism evidence="8 9">
    <name type="scientific">Roseomonas haemaphysalidis</name>
    <dbReference type="NCBI Taxonomy" id="2768162"/>
    <lineage>
        <taxon>Bacteria</taxon>
        <taxon>Pseudomonadati</taxon>
        <taxon>Pseudomonadota</taxon>
        <taxon>Alphaproteobacteria</taxon>
        <taxon>Acetobacterales</taxon>
        <taxon>Roseomonadaceae</taxon>
        <taxon>Roseomonas</taxon>
    </lineage>
</organism>
<dbReference type="Pfam" id="PF01899">
    <property type="entry name" value="MNHE"/>
    <property type="match status" value="1"/>
</dbReference>
<evidence type="ECO:0000313" key="9">
    <source>
        <dbReference type="Proteomes" id="UP001518989"/>
    </source>
</evidence>
<gene>
    <name evidence="8" type="ORF">IAI61_07030</name>
</gene>
<evidence type="ECO:0000256" key="6">
    <source>
        <dbReference type="ARBA" id="ARBA00023136"/>
    </source>
</evidence>
<comment type="caution">
    <text evidence="8">The sequence shown here is derived from an EMBL/GenBank/DDBJ whole genome shotgun (WGS) entry which is preliminary data.</text>
</comment>
<dbReference type="RefSeq" id="WP_207416213.1">
    <property type="nucleotide sequence ID" value="NZ_CP061177.1"/>
</dbReference>
<comment type="similarity">
    <text evidence="2">Belongs to the CPA3 antiporters (TC 2.A.63) subunit E family.</text>
</comment>
<keyword evidence="4 7" id="KW-0812">Transmembrane</keyword>
<keyword evidence="6 7" id="KW-0472">Membrane</keyword>
<comment type="subcellular location">
    <subcellularLocation>
        <location evidence="1">Cell membrane</location>
        <topology evidence="1">Multi-pass membrane protein</topology>
    </subcellularLocation>
</comment>
<protein>
    <submittedName>
        <fullName evidence="8">Na+/H+ antiporter subunit E</fullName>
    </submittedName>
</protein>
<sequence>MRRLLPHPVVSAGLFVMWLLLAESAAPGPALVGLAVALGCGWAMAALRPGRARLRRPLLVLRLIGTVAADTLRSNIAVARVILHRRADRRSGFIRIRLALRDPQALAVLAVILTATPGTAWVEFDSDDGWLLLHVLDLIDEEEWVRIVKERYEAPLLQIFPAAAEPRR</sequence>
<dbReference type="PANTHER" id="PTHR34584:SF1">
    <property type="entry name" value="NA(+)_H(+) ANTIPORTER SUBUNIT E1"/>
    <property type="match status" value="1"/>
</dbReference>
<keyword evidence="9" id="KW-1185">Reference proteome</keyword>
<feature type="transmembrane region" description="Helical" evidence="7">
    <location>
        <begin position="104"/>
        <end position="122"/>
    </location>
</feature>
<evidence type="ECO:0000256" key="1">
    <source>
        <dbReference type="ARBA" id="ARBA00004651"/>
    </source>
</evidence>
<dbReference type="InterPro" id="IPR002758">
    <property type="entry name" value="Cation_antiport_E"/>
</dbReference>
<evidence type="ECO:0000256" key="5">
    <source>
        <dbReference type="ARBA" id="ARBA00022989"/>
    </source>
</evidence>
<keyword evidence="3" id="KW-1003">Cell membrane</keyword>
<dbReference type="PANTHER" id="PTHR34584">
    <property type="entry name" value="NA(+)/H(+) ANTIPORTER SUBUNIT E1"/>
    <property type="match status" value="1"/>
</dbReference>
<evidence type="ECO:0000256" key="4">
    <source>
        <dbReference type="ARBA" id="ARBA00022692"/>
    </source>
</evidence>
<dbReference type="Proteomes" id="UP001518989">
    <property type="component" value="Unassembled WGS sequence"/>
</dbReference>
<evidence type="ECO:0000256" key="2">
    <source>
        <dbReference type="ARBA" id="ARBA00006228"/>
    </source>
</evidence>
<name>A0ABS3KMU9_9PROT</name>
<keyword evidence="5 7" id="KW-1133">Transmembrane helix</keyword>
<accession>A0ABS3KMU9</accession>